<reference evidence="2 4" key="2">
    <citation type="submission" date="2019-09" db="EMBL/GenBank/DDBJ databases">
        <title>Complete Genome Sequence of Janibacter melonis M714 with both human health impact and industrial applications.</title>
        <authorList>
            <person name="Jin M."/>
            <person name="Zhao Q.R."/>
        </authorList>
    </citation>
    <scope>NUCLEOTIDE SEQUENCE [LARGE SCALE GENOMIC DNA]</scope>
    <source>
        <strain evidence="2 4">M714</strain>
    </source>
</reference>
<dbReference type="EMBL" id="CP044548">
    <property type="protein sequence ID" value="QFQ30326.1"/>
    <property type="molecule type" value="Genomic_DNA"/>
</dbReference>
<evidence type="ECO:0000313" key="2">
    <source>
        <dbReference type="EMBL" id="QFQ30326.1"/>
    </source>
</evidence>
<dbReference type="Proteomes" id="UP000076976">
    <property type="component" value="Unassembled WGS sequence"/>
</dbReference>
<dbReference type="AlphaFoldDB" id="A0A176QB23"/>
<keyword evidence="3" id="KW-1185">Reference proteome</keyword>
<dbReference type="GO" id="GO:0003677">
    <property type="term" value="F:DNA binding"/>
    <property type="evidence" value="ECO:0007669"/>
    <property type="project" value="UniProtKB-KW"/>
</dbReference>
<keyword evidence="2" id="KW-0238">DNA-binding</keyword>
<accession>A0A176QB23</accession>
<reference evidence="1 3" key="1">
    <citation type="submission" date="2016-01" db="EMBL/GenBank/DDBJ databases">
        <title>Janibacter melonis strain CD11_4 genome sequencing and assembly.</title>
        <authorList>
            <person name="Nair G.R."/>
            <person name="Kaur G."/>
            <person name="Chander A.M."/>
            <person name="Mayilraj S."/>
        </authorList>
    </citation>
    <scope>NUCLEOTIDE SEQUENCE [LARGE SCALE GENOMIC DNA]</scope>
    <source>
        <strain evidence="1 3">CD11-4</strain>
    </source>
</reference>
<dbReference type="Proteomes" id="UP000271708">
    <property type="component" value="Chromosome"/>
</dbReference>
<dbReference type="CDD" id="cd04488">
    <property type="entry name" value="RecG_wedge_OBF"/>
    <property type="match status" value="1"/>
</dbReference>
<organism evidence="1 3">
    <name type="scientific">Janibacter melonis</name>
    <dbReference type="NCBI Taxonomy" id="262209"/>
    <lineage>
        <taxon>Bacteria</taxon>
        <taxon>Bacillati</taxon>
        <taxon>Actinomycetota</taxon>
        <taxon>Actinomycetes</taxon>
        <taxon>Micrococcales</taxon>
        <taxon>Intrasporangiaceae</taxon>
        <taxon>Janibacter</taxon>
    </lineage>
</organism>
<dbReference type="KEGG" id="jme:EEW87_008325"/>
<dbReference type="EMBL" id="LQZG01000003">
    <property type="protein sequence ID" value="OAB86932.1"/>
    <property type="molecule type" value="Genomic_DNA"/>
</dbReference>
<gene>
    <name evidence="1" type="ORF">AWH69_11035</name>
    <name evidence="2" type="ORF">EEW87_008325</name>
</gene>
<protein>
    <submittedName>
        <fullName evidence="2">DNA-binding protein</fullName>
    </submittedName>
</protein>
<dbReference type="GeneID" id="59161166"/>
<dbReference type="STRING" id="262209.AWH69_11035"/>
<dbReference type="RefSeq" id="WP_068275402.1">
    <property type="nucleotide sequence ID" value="NZ_BAAAKD010000003.1"/>
</dbReference>
<name>A0A176QB23_9MICO</name>
<sequence length="121" mass="13359">MSTVLRRLRDIVRSDDDLVDDELRTGAKDLGCTALDEAPDREVVTVAGTIRSVTLRPRVTVPALVAELYDGTCPVDLVWLGRREIGGIRPGTYVRAHGRLCQGTRNRTIYNPSYDIVPPPS</sequence>
<reference evidence="2" key="3">
    <citation type="submission" date="2019-11" db="EMBL/GenBank/DDBJ databases">
        <authorList>
            <person name="Zhao Q."/>
        </authorList>
    </citation>
    <scope>NUCLEOTIDE SEQUENCE</scope>
    <source>
        <strain evidence="2">M714</strain>
    </source>
</reference>
<evidence type="ECO:0000313" key="3">
    <source>
        <dbReference type="Proteomes" id="UP000076976"/>
    </source>
</evidence>
<evidence type="ECO:0000313" key="1">
    <source>
        <dbReference type="EMBL" id="OAB86932.1"/>
    </source>
</evidence>
<evidence type="ECO:0000313" key="4">
    <source>
        <dbReference type="Proteomes" id="UP000271708"/>
    </source>
</evidence>
<dbReference type="OrthoDB" id="3268233at2"/>
<proteinExistence type="predicted"/>